<dbReference type="AlphaFoldDB" id="A0A0R3SH51"/>
<protein>
    <recommendedName>
        <fullName evidence="1">Receptor expression-enhancing protein</fullName>
    </recommendedName>
</protein>
<keyword evidence="1" id="KW-0812">Transmembrane</keyword>
<organism evidence="5">
    <name type="scientific">Hymenolepis diminuta</name>
    <name type="common">Rat tapeworm</name>
    <dbReference type="NCBI Taxonomy" id="6216"/>
    <lineage>
        <taxon>Eukaryota</taxon>
        <taxon>Metazoa</taxon>
        <taxon>Spiralia</taxon>
        <taxon>Lophotrochozoa</taxon>
        <taxon>Platyhelminthes</taxon>
        <taxon>Cestoda</taxon>
        <taxon>Eucestoda</taxon>
        <taxon>Cyclophyllidea</taxon>
        <taxon>Hymenolepididae</taxon>
        <taxon>Hymenolepis</taxon>
    </lineage>
</organism>
<dbReference type="InterPro" id="IPR004345">
    <property type="entry name" value="TB2_DP1_HVA22"/>
</dbReference>
<evidence type="ECO:0000256" key="1">
    <source>
        <dbReference type="RuleBase" id="RU362006"/>
    </source>
</evidence>
<reference evidence="5" key="1">
    <citation type="submission" date="2017-02" db="UniProtKB">
        <authorList>
            <consortium name="WormBaseParasite"/>
        </authorList>
    </citation>
    <scope>IDENTIFICATION</scope>
</reference>
<evidence type="ECO:0000313" key="5">
    <source>
        <dbReference type="WBParaSite" id="HDID_0000426401-mRNA-1"/>
    </source>
</evidence>
<dbReference type="STRING" id="6216.A0A0R3SH51"/>
<proteinExistence type="inferred from homology"/>
<name>A0A0R3SH51_HYMDI</name>
<feature type="region of interest" description="Disordered" evidence="2">
    <location>
        <begin position="228"/>
        <end position="247"/>
    </location>
</feature>
<evidence type="ECO:0000313" key="4">
    <source>
        <dbReference type="Proteomes" id="UP000274504"/>
    </source>
</evidence>
<dbReference type="GO" id="GO:0071786">
    <property type="term" value="P:endoplasmic reticulum tubular network organization"/>
    <property type="evidence" value="ECO:0007669"/>
    <property type="project" value="TreeGrafter"/>
</dbReference>
<dbReference type="PANTHER" id="PTHR12300:SF117">
    <property type="entry name" value="LP05237P-RELATED"/>
    <property type="match status" value="1"/>
</dbReference>
<dbReference type="GO" id="GO:0005881">
    <property type="term" value="C:cytoplasmic microtubule"/>
    <property type="evidence" value="ECO:0007669"/>
    <property type="project" value="TreeGrafter"/>
</dbReference>
<dbReference type="GO" id="GO:0008017">
    <property type="term" value="F:microtubule binding"/>
    <property type="evidence" value="ECO:0007669"/>
    <property type="project" value="TreeGrafter"/>
</dbReference>
<dbReference type="GO" id="GO:0071782">
    <property type="term" value="C:endoplasmic reticulum tubular network"/>
    <property type="evidence" value="ECO:0007669"/>
    <property type="project" value="TreeGrafter"/>
</dbReference>
<reference evidence="3 4" key="2">
    <citation type="submission" date="2018-11" db="EMBL/GenBank/DDBJ databases">
        <authorList>
            <consortium name="Pathogen Informatics"/>
        </authorList>
    </citation>
    <scope>NUCLEOTIDE SEQUENCE [LARGE SCALE GENOMIC DNA]</scope>
</reference>
<sequence>MILYLLCRVLTTVFGVLYPAYKSYKALRYKDVKELVRLTMYWIVFSCFIAFENVGDILLAWFPLYYEIKTVFVLYLVLPFTQGSSIIYRKIVHPQLSNKEKDIDQYIERAAESGCTALMHFGAKGLTYMANTAITTAMKVIHSQDLIINHLNQRSLSLDDIRPLGLQKPSGDTTDAYQASKQYQANRTNRTRHGNAAPLDNVKELTDEEPMITNDAGQITHHRKSTSDACEVEPVSKPHPHYLRSNTEPLNVYTSSRTNLRPVVSSNTATGVRCPAPVPPSRSSVRSVRHIF</sequence>
<dbReference type="EMBL" id="UYSG01001566">
    <property type="protein sequence ID" value="VDL46491.1"/>
    <property type="molecule type" value="Genomic_DNA"/>
</dbReference>
<dbReference type="Pfam" id="PF03134">
    <property type="entry name" value="TB2_DP1_HVA22"/>
    <property type="match status" value="1"/>
</dbReference>
<dbReference type="GO" id="GO:0005789">
    <property type="term" value="C:endoplasmic reticulum membrane"/>
    <property type="evidence" value="ECO:0007669"/>
    <property type="project" value="TreeGrafter"/>
</dbReference>
<dbReference type="Proteomes" id="UP000274504">
    <property type="component" value="Unassembled WGS sequence"/>
</dbReference>
<evidence type="ECO:0000256" key="2">
    <source>
        <dbReference type="SAM" id="MobiDB-lite"/>
    </source>
</evidence>
<feature type="transmembrane region" description="Helical" evidence="1">
    <location>
        <begin position="39"/>
        <end position="64"/>
    </location>
</feature>
<keyword evidence="1" id="KW-0472">Membrane</keyword>
<comment type="similarity">
    <text evidence="1">Belongs to the DP1 family.</text>
</comment>
<evidence type="ECO:0000313" key="3">
    <source>
        <dbReference type="EMBL" id="VDL46491.1"/>
    </source>
</evidence>
<dbReference type="OrthoDB" id="10009287at2759"/>
<dbReference type="PANTHER" id="PTHR12300">
    <property type="entry name" value="HVA22-LIKE PROTEINS"/>
    <property type="match status" value="1"/>
</dbReference>
<gene>
    <name evidence="3" type="ORF">HDID_LOCUS4262</name>
</gene>
<comment type="caution">
    <text evidence="1">Lacks conserved residue(s) required for the propagation of feature annotation.</text>
</comment>
<dbReference type="WBParaSite" id="HDID_0000426401-mRNA-1">
    <property type="protein sequence ID" value="HDID_0000426401-mRNA-1"/>
    <property type="gene ID" value="HDID_0000426401"/>
</dbReference>
<accession>A0A0R3SH51</accession>
<feature type="region of interest" description="Disordered" evidence="2">
    <location>
        <begin position="266"/>
        <end position="292"/>
    </location>
</feature>
<comment type="subcellular location">
    <subcellularLocation>
        <location evidence="1">Membrane</location>
        <topology evidence="1">Multi-pass membrane protein</topology>
    </subcellularLocation>
</comment>
<keyword evidence="1" id="KW-1133">Transmembrane helix</keyword>